<feature type="transmembrane region" description="Helical" evidence="1">
    <location>
        <begin position="23"/>
        <end position="42"/>
    </location>
</feature>
<dbReference type="PANTHER" id="PTHR37305">
    <property type="entry name" value="INTEGRAL MEMBRANE PROTEIN-RELATED"/>
    <property type="match status" value="1"/>
</dbReference>
<comment type="caution">
    <text evidence="2">The sequence shown here is derived from an EMBL/GenBank/DDBJ whole genome shotgun (WGS) entry which is preliminary data.</text>
</comment>
<organism evidence="2 3">
    <name type="scientific">Terrilactibacillus tamarindi</name>
    <dbReference type="NCBI Taxonomy" id="2599694"/>
    <lineage>
        <taxon>Bacteria</taxon>
        <taxon>Bacillati</taxon>
        <taxon>Bacillota</taxon>
        <taxon>Bacilli</taxon>
        <taxon>Bacillales</taxon>
        <taxon>Bacillaceae</taxon>
        <taxon>Terrilactibacillus</taxon>
    </lineage>
</organism>
<dbReference type="OrthoDB" id="8613028at2"/>
<dbReference type="EMBL" id="WNHB01000011">
    <property type="protein sequence ID" value="MTT31960.1"/>
    <property type="molecule type" value="Genomic_DNA"/>
</dbReference>
<dbReference type="RefSeq" id="WP_155218525.1">
    <property type="nucleotide sequence ID" value="NZ_WNHB01000011.1"/>
</dbReference>
<gene>
    <name evidence="2" type="ORF">GMB86_08045</name>
</gene>
<keyword evidence="1" id="KW-0472">Membrane</keyword>
<feature type="transmembrane region" description="Helical" evidence="1">
    <location>
        <begin position="211"/>
        <end position="229"/>
    </location>
</feature>
<dbReference type="PANTHER" id="PTHR37305:SF1">
    <property type="entry name" value="MEMBRANE PROTEIN"/>
    <property type="match status" value="1"/>
</dbReference>
<sequence length="316" mass="35831">MANFFNLIQNENMKIYRKSATKIMFIILFALILTAGLIIKFGTHEKAISDNWKQELIAQNKQDQKVMAKMSGNAKNYYQERIAKNDYRIEHDLKPTTGKNIWNFTDDATNNLMTVIILFTIIVVSTSISSEFSWGTIKLLLIRPVSRTSVLLSKYISALIYAVVMILFMFVVSWLIGGILFGFGGLSAANLQYVDGHVFETNWVVYELKQYGLLSITLVMMVTLAAMIASIFRNSALAIGISIFLTMGGSIIVEILSRFDWVKYILFVNMDLHQYINGTPFQKGMTMGFSLSVLAVYFIIFVILGWLFFTKRDVAA</sequence>
<dbReference type="Pfam" id="PF12730">
    <property type="entry name" value="ABC2_membrane_4"/>
    <property type="match status" value="1"/>
</dbReference>
<feature type="transmembrane region" description="Helical" evidence="1">
    <location>
        <begin position="289"/>
        <end position="309"/>
    </location>
</feature>
<proteinExistence type="predicted"/>
<reference evidence="2 3" key="1">
    <citation type="submission" date="2019-11" db="EMBL/GenBank/DDBJ databases">
        <title>Terrilactibacillus tamarindus sp. nov. BCM23-1 isolated from bark of Tamarindus indica.</title>
        <authorList>
            <person name="Kingkaew E."/>
            <person name="Tanasupawat S."/>
        </authorList>
    </citation>
    <scope>NUCLEOTIDE SEQUENCE [LARGE SCALE GENOMIC DNA]</scope>
    <source>
        <strain evidence="2 3">BCM23-1</strain>
    </source>
</reference>
<evidence type="ECO:0000313" key="2">
    <source>
        <dbReference type="EMBL" id="MTT31960.1"/>
    </source>
</evidence>
<evidence type="ECO:0000256" key="1">
    <source>
        <dbReference type="SAM" id="Phobius"/>
    </source>
</evidence>
<dbReference type="Proteomes" id="UP000440978">
    <property type="component" value="Unassembled WGS sequence"/>
</dbReference>
<accession>A0A6N8CQL6</accession>
<protein>
    <submittedName>
        <fullName evidence="2">ABC transporter permease subunit</fullName>
    </submittedName>
</protein>
<feature type="transmembrane region" description="Helical" evidence="1">
    <location>
        <begin position="236"/>
        <end position="256"/>
    </location>
</feature>
<dbReference type="AlphaFoldDB" id="A0A6N8CQL6"/>
<name>A0A6N8CQL6_9BACI</name>
<keyword evidence="3" id="KW-1185">Reference proteome</keyword>
<feature type="transmembrane region" description="Helical" evidence="1">
    <location>
        <begin position="112"/>
        <end position="137"/>
    </location>
</feature>
<feature type="transmembrane region" description="Helical" evidence="1">
    <location>
        <begin position="158"/>
        <end position="191"/>
    </location>
</feature>
<keyword evidence="1" id="KW-1133">Transmembrane helix</keyword>
<evidence type="ECO:0000313" key="3">
    <source>
        <dbReference type="Proteomes" id="UP000440978"/>
    </source>
</evidence>
<keyword evidence="1" id="KW-0812">Transmembrane</keyword>